<dbReference type="InterPro" id="IPR013454">
    <property type="entry name" value="Bifunc_RhaD/ADH"/>
</dbReference>
<evidence type="ECO:0000259" key="3">
    <source>
        <dbReference type="SMART" id="SM01007"/>
    </source>
</evidence>
<evidence type="ECO:0000256" key="1">
    <source>
        <dbReference type="ARBA" id="ARBA00006484"/>
    </source>
</evidence>
<dbReference type="PANTHER" id="PTHR43669">
    <property type="entry name" value="5-KETO-D-GLUCONATE 5-REDUCTASE"/>
    <property type="match status" value="1"/>
</dbReference>
<name>A0ABT6YE57_9BACT</name>
<evidence type="ECO:0000256" key="2">
    <source>
        <dbReference type="ARBA" id="ARBA00023002"/>
    </source>
</evidence>
<dbReference type="Proteomes" id="UP001236507">
    <property type="component" value="Unassembled WGS sequence"/>
</dbReference>
<dbReference type="Pfam" id="PF00596">
    <property type="entry name" value="Aldolase_II"/>
    <property type="match status" value="1"/>
</dbReference>
<comment type="similarity">
    <text evidence="1">Belongs to the short-chain dehydrogenases/reductases (SDR) family.</text>
</comment>
<dbReference type="NCBIfam" id="TIGR02632">
    <property type="entry name" value="RhaD_aldol-ADH"/>
    <property type="match status" value="1"/>
</dbReference>
<dbReference type="InterPro" id="IPR036291">
    <property type="entry name" value="NAD(P)-bd_dom_sf"/>
</dbReference>
<dbReference type="Pfam" id="PF00106">
    <property type="entry name" value="adh_short"/>
    <property type="match status" value="1"/>
</dbReference>
<dbReference type="SUPFAM" id="SSF51735">
    <property type="entry name" value="NAD(P)-binding Rossmann-fold domains"/>
    <property type="match status" value="1"/>
</dbReference>
<comment type="caution">
    <text evidence="4">The sequence shown here is derived from an EMBL/GenBank/DDBJ whole genome shotgun (WGS) entry which is preliminary data.</text>
</comment>
<reference evidence="4 5" key="1">
    <citation type="submission" date="2023-05" db="EMBL/GenBank/DDBJ databases">
        <title>Novel species of genus Flectobacillus isolated from stream in China.</title>
        <authorList>
            <person name="Lu H."/>
        </authorList>
    </citation>
    <scope>NUCLEOTIDE SEQUENCE [LARGE SCALE GENOMIC DNA]</scope>
    <source>
        <strain evidence="4 5">KCTC 42575</strain>
    </source>
</reference>
<evidence type="ECO:0000313" key="5">
    <source>
        <dbReference type="Proteomes" id="UP001236507"/>
    </source>
</evidence>
<evidence type="ECO:0000313" key="4">
    <source>
        <dbReference type="EMBL" id="MDI9861863.1"/>
    </source>
</evidence>
<dbReference type="PRINTS" id="PR00081">
    <property type="entry name" value="GDHRDH"/>
</dbReference>
<gene>
    <name evidence="4" type="ORF">QM524_21760</name>
</gene>
<dbReference type="InterPro" id="IPR001303">
    <property type="entry name" value="Aldolase_II/adducin_N"/>
</dbReference>
<dbReference type="PRINTS" id="PR00080">
    <property type="entry name" value="SDRFAMILY"/>
</dbReference>
<dbReference type="NCBIfam" id="NF006191">
    <property type="entry name" value="PRK08324.1-5"/>
    <property type="match status" value="1"/>
</dbReference>
<feature type="domain" description="Class II aldolase/adducin N-terminal" evidence="3">
    <location>
        <begin position="34"/>
        <end position="240"/>
    </location>
</feature>
<dbReference type="SMART" id="SM01007">
    <property type="entry name" value="Aldolase_II"/>
    <property type="match status" value="1"/>
</dbReference>
<dbReference type="SUPFAM" id="SSF53639">
    <property type="entry name" value="AraD/HMP-PK domain-like"/>
    <property type="match status" value="1"/>
</dbReference>
<organism evidence="4 5">
    <name type="scientific">Flectobacillus roseus</name>
    <dbReference type="NCBI Taxonomy" id="502259"/>
    <lineage>
        <taxon>Bacteria</taxon>
        <taxon>Pseudomonadati</taxon>
        <taxon>Bacteroidota</taxon>
        <taxon>Cytophagia</taxon>
        <taxon>Cytophagales</taxon>
        <taxon>Flectobacillaceae</taxon>
        <taxon>Flectobacillus</taxon>
    </lineage>
</organism>
<dbReference type="EMBL" id="JASHIF010000023">
    <property type="protein sequence ID" value="MDI9861863.1"/>
    <property type="molecule type" value="Genomic_DNA"/>
</dbReference>
<dbReference type="PANTHER" id="PTHR43669:SF8">
    <property type="entry name" value="SHORT-CHAIN TYPE DEHYDROGENASE_REDUCTASE-RELATED"/>
    <property type="match status" value="1"/>
</dbReference>
<dbReference type="RefSeq" id="WP_283346208.1">
    <property type="nucleotide sequence ID" value="NZ_JASHIF010000023.1"/>
</dbReference>
<dbReference type="Gene3D" id="3.40.225.10">
    <property type="entry name" value="Class II aldolase/adducin N-terminal domain"/>
    <property type="match status" value="1"/>
</dbReference>
<sequence length="714" mass="77276">MTTISTVDVTKFKHVSYLWDDAKAAALAGDEVALFIYRSNMLGADLRLTNYGGGNTSVKLKDVDPLTGQETDIMWIKGSGGDIGTLKKSGCAALYVDRLRSLENVYRGIEFEDEMVALFNHCIFDLDSKAPSIDTPLHGFLPFAHIDHLHPDAAIAIAAAKDGQKITEELFNGEIGWVGWQRPGFDLGLQLRACLEEAAAKGIKLRGIMLGSHGLFTWGDTAYESYINTLEVIEKCAEYLESNYGKTRPVFGGAKIESLPEADRKLQAAKVAPILRGFCSSERQMIGHFTDDARVLEFINSNDLEKLAPLGTSCPDHFLRTKISPLVLELAPSEDLSDVAGIKAQLTPAFEAYRAMYTEYYNTCKHDNSPAMRDPNPVVILYPGVGMFTFAKDKTTARLASEYYINAVNVMKGAEAVSEYTSLPRQEAFDIEYWLLEEAKLQRMPKPKALSGRVALVTGSAGGIGKAIAKKFAEEGACVIINDINEERLEGAKAEFVQIFGKDAVASTLLNVTDAASTEQALDNACLAFGGVDIVINNAGISISKSIAEHSLEEWDRLYDILVKGQFIVSKAGIEVMRKQGFGGDIVNIVSKNAVVAGPNNPGYGSAKAAQAHLTRLMAAELGADKIRVNTVNPDAVISDSNIWAGGWAEGRAKAYGITVAELPAYYAKRTLLNEIILPVDIANACFAFVGGLLSKSTGNALNVDGGVSMGFYR</sequence>
<dbReference type="Gene3D" id="3.40.50.720">
    <property type="entry name" value="NAD(P)-binding Rossmann-like Domain"/>
    <property type="match status" value="1"/>
</dbReference>
<keyword evidence="2" id="KW-0560">Oxidoreductase</keyword>
<dbReference type="InterPro" id="IPR036409">
    <property type="entry name" value="Aldolase_II/adducin_N_sf"/>
</dbReference>
<dbReference type="NCBIfam" id="NF006189">
    <property type="entry name" value="PRK08324.1-3"/>
    <property type="match status" value="1"/>
</dbReference>
<keyword evidence="5" id="KW-1185">Reference proteome</keyword>
<protein>
    <submittedName>
        <fullName evidence="4">Bifunctional aldolase/short-chain dehydrogenase</fullName>
    </submittedName>
</protein>
<proteinExistence type="inferred from homology"/>
<dbReference type="InterPro" id="IPR002347">
    <property type="entry name" value="SDR_fam"/>
</dbReference>
<accession>A0ABT6YE57</accession>